<keyword evidence="2" id="KW-1185">Reference proteome</keyword>
<sequence length="85" mass="9196">MSSKPNFAPYENEADVVEVGRLMVENRVDRITVSGDVDLTADKDGLAKARQLHDLLGRVVAALEAKNLPDKLPPPDVKTVANPFG</sequence>
<reference evidence="1 2" key="1">
    <citation type="submission" date="2022-08" db="EMBL/GenBank/DDBJ databases">
        <title>Reclassification of Massilia species as members of the genera Telluria, Duganella, Pseudoduganella, Mokoshia gen. nov. and Zemynaea gen. nov. using orthogonal and non-orthogonal genome-based approaches.</title>
        <authorList>
            <person name="Bowman J.P."/>
        </authorList>
    </citation>
    <scope>NUCLEOTIDE SEQUENCE [LARGE SCALE GENOMIC DNA]</scope>
    <source>
        <strain evidence="1 2">JCM 31316</strain>
    </source>
</reference>
<evidence type="ECO:0008006" key="3">
    <source>
        <dbReference type="Google" id="ProtNLM"/>
    </source>
</evidence>
<organism evidence="1 2">
    <name type="scientific">Massilia pinisoli</name>
    <dbReference type="NCBI Taxonomy" id="1772194"/>
    <lineage>
        <taxon>Bacteria</taxon>
        <taxon>Pseudomonadati</taxon>
        <taxon>Pseudomonadota</taxon>
        <taxon>Betaproteobacteria</taxon>
        <taxon>Burkholderiales</taxon>
        <taxon>Oxalobacteraceae</taxon>
        <taxon>Telluria group</taxon>
        <taxon>Massilia</taxon>
    </lineage>
</organism>
<name>A0ABT1ZJY2_9BURK</name>
<dbReference type="Proteomes" id="UP001204151">
    <property type="component" value="Unassembled WGS sequence"/>
</dbReference>
<evidence type="ECO:0000313" key="2">
    <source>
        <dbReference type="Proteomes" id="UP001204151"/>
    </source>
</evidence>
<dbReference type="RefSeq" id="WP_258814868.1">
    <property type="nucleotide sequence ID" value="NZ_JANUGW010000001.1"/>
</dbReference>
<proteinExistence type="predicted"/>
<evidence type="ECO:0000313" key="1">
    <source>
        <dbReference type="EMBL" id="MCS0580220.1"/>
    </source>
</evidence>
<dbReference type="EMBL" id="JANUGW010000001">
    <property type="protein sequence ID" value="MCS0580220.1"/>
    <property type="molecule type" value="Genomic_DNA"/>
</dbReference>
<accession>A0ABT1ZJY2</accession>
<protein>
    <recommendedName>
        <fullName evidence="3">CBS domain-containing protein</fullName>
    </recommendedName>
</protein>
<gene>
    <name evidence="1" type="ORF">NX784_01300</name>
</gene>
<comment type="caution">
    <text evidence="1">The sequence shown here is derived from an EMBL/GenBank/DDBJ whole genome shotgun (WGS) entry which is preliminary data.</text>
</comment>